<reference evidence="1 3" key="1">
    <citation type="journal article" date="2024" name="G3 (Bethesda)">
        <title>Genome assembly of Hibiscus sabdariffa L. provides insights into metabolisms of medicinal natural products.</title>
        <authorList>
            <person name="Kim T."/>
        </authorList>
    </citation>
    <scope>NUCLEOTIDE SEQUENCE [LARGE SCALE GENOMIC DNA]</scope>
    <source>
        <strain evidence="1">TK-2024</strain>
        <tissue evidence="1">Old leaves</tissue>
    </source>
</reference>
<evidence type="ECO:0000313" key="2">
    <source>
        <dbReference type="EMBL" id="KAK9035980.1"/>
    </source>
</evidence>
<evidence type="ECO:0000313" key="3">
    <source>
        <dbReference type="Proteomes" id="UP001396334"/>
    </source>
</evidence>
<name>A0ABR2TFM9_9ROSI</name>
<sequence length="123" mass="13915">MRRRATLLARRKAHRSDGGQGSILGICFPFLICREREREEAEDFQAAVSTRQEAHWSDGGGDFPPRRFLGLFSRPFEGRFRESERGNGGRRPMDFTWRPWSAGPAATSTVVTAARAWVARASF</sequence>
<dbReference type="EMBL" id="JBBPBN010000006">
    <property type="protein sequence ID" value="KAK9035979.1"/>
    <property type="molecule type" value="Genomic_DNA"/>
</dbReference>
<dbReference type="EMBL" id="JBBPBN010000006">
    <property type="protein sequence ID" value="KAK9035980.1"/>
    <property type="molecule type" value="Genomic_DNA"/>
</dbReference>
<protein>
    <submittedName>
        <fullName evidence="1">Uncharacterized protein</fullName>
    </submittedName>
</protein>
<gene>
    <name evidence="1" type="ORF">V6N11_078001</name>
    <name evidence="2" type="ORF">V6N11_078002</name>
</gene>
<evidence type="ECO:0000313" key="1">
    <source>
        <dbReference type="EMBL" id="KAK9035979.1"/>
    </source>
</evidence>
<keyword evidence="3" id="KW-1185">Reference proteome</keyword>
<dbReference type="Proteomes" id="UP001396334">
    <property type="component" value="Unassembled WGS sequence"/>
</dbReference>
<organism evidence="1 3">
    <name type="scientific">Hibiscus sabdariffa</name>
    <name type="common">roselle</name>
    <dbReference type="NCBI Taxonomy" id="183260"/>
    <lineage>
        <taxon>Eukaryota</taxon>
        <taxon>Viridiplantae</taxon>
        <taxon>Streptophyta</taxon>
        <taxon>Embryophyta</taxon>
        <taxon>Tracheophyta</taxon>
        <taxon>Spermatophyta</taxon>
        <taxon>Magnoliopsida</taxon>
        <taxon>eudicotyledons</taxon>
        <taxon>Gunneridae</taxon>
        <taxon>Pentapetalae</taxon>
        <taxon>rosids</taxon>
        <taxon>malvids</taxon>
        <taxon>Malvales</taxon>
        <taxon>Malvaceae</taxon>
        <taxon>Malvoideae</taxon>
        <taxon>Hibiscus</taxon>
    </lineage>
</organism>
<proteinExistence type="predicted"/>
<comment type="caution">
    <text evidence="1">The sequence shown here is derived from an EMBL/GenBank/DDBJ whole genome shotgun (WGS) entry which is preliminary data.</text>
</comment>
<accession>A0ABR2TFM9</accession>